<name>A0A072NMD4_SCHAZ</name>
<dbReference type="EMBL" id="JJRY01000009">
    <property type="protein sequence ID" value="KEF38063.1"/>
    <property type="molecule type" value="Genomic_DNA"/>
</dbReference>
<dbReference type="AlphaFoldDB" id="A0A072NMD4"/>
<evidence type="ECO:0000256" key="1">
    <source>
        <dbReference type="SAM" id="MobiDB-lite"/>
    </source>
</evidence>
<accession>A0A072NMD4</accession>
<evidence type="ECO:0000313" key="2">
    <source>
        <dbReference type="EMBL" id="KEF38063.1"/>
    </source>
</evidence>
<feature type="region of interest" description="Disordered" evidence="1">
    <location>
        <begin position="1"/>
        <end position="29"/>
    </location>
</feature>
<sequence>MSNPMITTENYNTQMTLLPETDEKKKPKRQLAPTFKPYDNRQIHAIFDMEALLPEHHVARVVD</sequence>
<evidence type="ECO:0000313" key="3">
    <source>
        <dbReference type="Proteomes" id="UP000027936"/>
    </source>
</evidence>
<organism evidence="2 3">
    <name type="scientific">Schinkia azotoformans MEV2011</name>
    <dbReference type="NCBI Taxonomy" id="1348973"/>
    <lineage>
        <taxon>Bacteria</taxon>
        <taxon>Bacillati</taxon>
        <taxon>Bacillota</taxon>
        <taxon>Bacilli</taxon>
        <taxon>Bacillales</taxon>
        <taxon>Bacillaceae</taxon>
        <taxon>Calidifontibacillus/Schinkia group</taxon>
        <taxon>Schinkia</taxon>
    </lineage>
</organism>
<gene>
    <name evidence="2" type="ORF">M670_02481</name>
</gene>
<protein>
    <submittedName>
        <fullName evidence="2">Uncharacterized protein</fullName>
    </submittedName>
</protein>
<proteinExistence type="predicted"/>
<feature type="non-terminal residue" evidence="2">
    <location>
        <position position="63"/>
    </location>
</feature>
<dbReference type="RefSeq" id="WP_035195830.1">
    <property type="nucleotide sequence ID" value="NZ_JJRY01000009.1"/>
</dbReference>
<comment type="caution">
    <text evidence="2">The sequence shown here is derived from an EMBL/GenBank/DDBJ whole genome shotgun (WGS) entry which is preliminary data.</text>
</comment>
<reference evidence="2 3" key="1">
    <citation type="submission" date="2014-04" db="EMBL/GenBank/DDBJ databases">
        <title>Draft genome sequence of Bacillus azotoformans MEV2011, a (co-) denitrifying strain unable to grow in the presence of oxygen.</title>
        <authorList>
            <person name="Nielsen M."/>
            <person name="Schreiber L."/>
            <person name="Finster K."/>
            <person name="Schramm A."/>
        </authorList>
    </citation>
    <scope>NUCLEOTIDE SEQUENCE [LARGE SCALE GENOMIC DNA]</scope>
    <source>
        <strain evidence="2 3">MEV2011</strain>
    </source>
</reference>
<dbReference type="Proteomes" id="UP000027936">
    <property type="component" value="Unassembled WGS sequence"/>
</dbReference>
<dbReference type="OrthoDB" id="2236403at2"/>
<feature type="compositionally biased region" description="Polar residues" evidence="1">
    <location>
        <begin position="1"/>
        <end position="16"/>
    </location>
</feature>